<gene>
    <name evidence="1" type="ORF">KR50_02470</name>
</gene>
<keyword evidence="2" id="KW-1185">Reference proteome</keyword>
<dbReference type="Proteomes" id="UP000031972">
    <property type="component" value="Unassembled WGS sequence"/>
</dbReference>
<dbReference type="EMBL" id="JXRR01000001">
    <property type="protein sequence ID" value="KIL52918.1"/>
    <property type="molecule type" value="Genomic_DNA"/>
</dbReference>
<reference evidence="1 2" key="1">
    <citation type="submission" date="2015-01" db="EMBL/GenBank/DDBJ databases">
        <title>Jeotgalibacillus campisalis genome sequencing.</title>
        <authorList>
            <person name="Goh K.M."/>
            <person name="Chan K.-G."/>
            <person name="Yaakop A.S."/>
            <person name="Ee R."/>
            <person name="Gan H.M."/>
            <person name="Chan C.S."/>
        </authorList>
    </citation>
    <scope>NUCLEOTIDE SEQUENCE [LARGE SCALE GENOMIC DNA]</scope>
    <source>
        <strain evidence="1 2">SF-57</strain>
    </source>
</reference>
<dbReference type="OrthoDB" id="2474144at2"/>
<dbReference type="AlphaFoldDB" id="A0A0C2WA40"/>
<dbReference type="RefSeq" id="WP_052476648.1">
    <property type="nucleotide sequence ID" value="NZ_JXRR01000001.1"/>
</dbReference>
<protein>
    <submittedName>
        <fullName evidence="1">Uncharacterized protein</fullName>
    </submittedName>
</protein>
<dbReference type="PATRIC" id="fig|220754.4.peg.251"/>
<sequence length="170" mass="18999">MKKWLISLTFASVVLAGVFVLYFYFNPPLSTGGIGASDNNKSIILSVGNESFGTIKVDEILVNKKESPSEVKMQVTNPYKGFVITEDFSEYEEEYGMTDLALVEIEPYTSPSSQYANMDNGTATTDDISYGLSVIHKDEIKIVTIKYKYFGIPLEEVIHTNLHTAFSMQH</sequence>
<evidence type="ECO:0000313" key="2">
    <source>
        <dbReference type="Proteomes" id="UP000031972"/>
    </source>
</evidence>
<evidence type="ECO:0000313" key="1">
    <source>
        <dbReference type="EMBL" id="KIL52918.1"/>
    </source>
</evidence>
<name>A0A0C2WA40_9BACL</name>
<organism evidence="1 2">
    <name type="scientific">Jeotgalibacillus campisalis</name>
    <dbReference type="NCBI Taxonomy" id="220754"/>
    <lineage>
        <taxon>Bacteria</taxon>
        <taxon>Bacillati</taxon>
        <taxon>Bacillota</taxon>
        <taxon>Bacilli</taxon>
        <taxon>Bacillales</taxon>
        <taxon>Caryophanaceae</taxon>
        <taxon>Jeotgalibacillus</taxon>
    </lineage>
</organism>
<proteinExistence type="predicted"/>
<accession>A0A0C2WA40</accession>
<comment type="caution">
    <text evidence="1">The sequence shown here is derived from an EMBL/GenBank/DDBJ whole genome shotgun (WGS) entry which is preliminary data.</text>
</comment>